<dbReference type="EMBL" id="VIIS01000959">
    <property type="protein sequence ID" value="KAF0303273.1"/>
    <property type="molecule type" value="Genomic_DNA"/>
</dbReference>
<evidence type="ECO:0000256" key="7">
    <source>
        <dbReference type="ARBA" id="ARBA00023034"/>
    </source>
</evidence>
<dbReference type="PANTHER" id="PTHR12369">
    <property type="entry name" value="CHONDROITIN SYNTHASE"/>
    <property type="match status" value="1"/>
</dbReference>
<gene>
    <name evidence="10" type="ORF">FJT64_024748</name>
</gene>
<evidence type="ECO:0000256" key="3">
    <source>
        <dbReference type="ARBA" id="ARBA00022679"/>
    </source>
</evidence>
<dbReference type="OrthoDB" id="431432at2759"/>
<name>A0A6A4WBB5_AMPAM</name>
<evidence type="ECO:0000313" key="10">
    <source>
        <dbReference type="EMBL" id="KAF0303273.1"/>
    </source>
</evidence>
<evidence type="ECO:0000256" key="6">
    <source>
        <dbReference type="ARBA" id="ARBA00022989"/>
    </source>
</evidence>
<dbReference type="InterPro" id="IPR029044">
    <property type="entry name" value="Nucleotide-diphossugar_trans"/>
</dbReference>
<sequence length="468" mass="52798">MRPSRRLCLLAAGLVVAGALFLLAPVKHDRGKTRVRRKLPEVVELAATEAENNTRYDVPPGVEPYPWHYFEMSKGRKMVIEPGAEETRRGPRRGPELDELSAVFNISLAELQQRTGNMNYSSADTLGGRYRLLPGAAVQYELYFGSRGDSRSGFHTVRVTRPLQPLRVEYYGLGGHELVNVLLPYYSRLETLRQFVGRFAALVEAGEEAVLTVIRYTDGFPSMDAEQQRRDAEGAAEVVRQANSRLAACGAAPRVRLIERTGTFSRGLALMEGARAWDGDEDVILFLCDVDMVFGSEFLQRCRANTAPARQAYFPIVFSTYNPAIVYSVQNKPVVPILTSYEQGTVIKQEMGAWTTFGFGMSCQYRSDFQRLSGQFLNITGWGLEDVKLYQRFQKSDVEIVRMTDPDLVHIYHKKECNKREVGKRFNSCLRSKAVKESSQLGWGLWVYKNVGDTADVENFLLQYYSNG</sequence>
<comment type="similarity">
    <text evidence="2 9">Belongs to the chondroitin N-acetylgalactosaminyltransferase family.</text>
</comment>
<keyword evidence="8" id="KW-0472">Membrane</keyword>
<dbReference type="InterPro" id="IPR008428">
    <property type="entry name" value="Chond_GalNAc"/>
</dbReference>
<keyword evidence="3 9" id="KW-0808">Transferase</keyword>
<keyword evidence="11" id="KW-1185">Reference proteome</keyword>
<comment type="caution">
    <text evidence="10">The sequence shown here is derived from an EMBL/GenBank/DDBJ whole genome shotgun (WGS) entry which is preliminary data.</text>
</comment>
<dbReference type="Gene3D" id="3.90.550.10">
    <property type="entry name" value="Spore Coat Polysaccharide Biosynthesis Protein SpsA, Chain A"/>
    <property type="match status" value="1"/>
</dbReference>
<dbReference type="GO" id="GO:0047238">
    <property type="term" value="F:glucuronosyl-N-acetylgalactosaminyl-proteoglycan 4-beta-N-acetylgalactosaminyltransferase activity"/>
    <property type="evidence" value="ECO:0007669"/>
    <property type="project" value="TreeGrafter"/>
</dbReference>
<evidence type="ECO:0000256" key="5">
    <source>
        <dbReference type="ARBA" id="ARBA00022968"/>
    </source>
</evidence>
<protein>
    <recommendedName>
        <fullName evidence="9">Hexosyltransferase</fullName>
        <ecNumber evidence="9">2.4.1.-</ecNumber>
    </recommendedName>
</protein>
<evidence type="ECO:0000256" key="9">
    <source>
        <dbReference type="RuleBase" id="RU364016"/>
    </source>
</evidence>
<evidence type="ECO:0000256" key="8">
    <source>
        <dbReference type="ARBA" id="ARBA00023136"/>
    </source>
</evidence>
<reference evidence="10 11" key="1">
    <citation type="submission" date="2019-07" db="EMBL/GenBank/DDBJ databases">
        <title>Draft genome assembly of a fouling barnacle, Amphibalanus amphitrite (Darwin, 1854): The first reference genome for Thecostraca.</title>
        <authorList>
            <person name="Kim W."/>
        </authorList>
    </citation>
    <scope>NUCLEOTIDE SEQUENCE [LARGE SCALE GENOMIC DNA]</scope>
    <source>
        <strain evidence="10">SNU_AA5</strain>
        <tissue evidence="10">Soma without cirri and trophi</tissue>
    </source>
</reference>
<proteinExistence type="inferred from homology"/>
<organism evidence="10 11">
    <name type="scientific">Amphibalanus amphitrite</name>
    <name type="common">Striped barnacle</name>
    <name type="synonym">Balanus amphitrite</name>
    <dbReference type="NCBI Taxonomy" id="1232801"/>
    <lineage>
        <taxon>Eukaryota</taxon>
        <taxon>Metazoa</taxon>
        <taxon>Ecdysozoa</taxon>
        <taxon>Arthropoda</taxon>
        <taxon>Crustacea</taxon>
        <taxon>Multicrustacea</taxon>
        <taxon>Cirripedia</taxon>
        <taxon>Thoracica</taxon>
        <taxon>Thoracicalcarea</taxon>
        <taxon>Balanomorpha</taxon>
        <taxon>Balanoidea</taxon>
        <taxon>Balanidae</taxon>
        <taxon>Amphibalaninae</taxon>
        <taxon>Amphibalanus</taxon>
    </lineage>
</organism>
<keyword evidence="6" id="KW-1133">Transmembrane helix</keyword>
<evidence type="ECO:0000313" key="11">
    <source>
        <dbReference type="Proteomes" id="UP000440578"/>
    </source>
</evidence>
<dbReference type="Pfam" id="PF05679">
    <property type="entry name" value="CHGN"/>
    <property type="match status" value="1"/>
</dbReference>
<keyword evidence="5 9" id="KW-0735">Signal-anchor</keyword>
<comment type="subcellular location">
    <subcellularLocation>
        <location evidence="1 9">Golgi apparatus</location>
        <location evidence="1 9">Golgi stack membrane</location>
        <topology evidence="1 9">Single-pass type II membrane protein</topology>
    </subcellularLocation>
</comment>
<evidence type="ECO:0000256" key="1">
    <source>
        <dbReference type="ARBA" id="ARBA00004447"/>
    </source>
</evidence>
<dbReference type="Proteomes" id="UP000440578">
    <property type="component" value="Unassembled WGS sequence"/>
</dbReference>
<dbReference type="PANTHER" id="PTHR12369:SF45">
    <property type="entry name" value="HEXOSYLTRANSFERASE"/>
    <property type="match status" value="1"/>
</dbReference>
<keyword evidence="4" id="KW-0812">Transmembrane</keyword>
<dbReference type="EC" id="2.4.1.-" evidence="9"/>
<evidence type="ECO:0000256" key="4">
    <source>
        <dbReference type="ARBA" id="ARBA00022692"/>
    </source>
</evidence>
<dbReference type="InterPro" id="IPR051227">
    <property type="entry name" value="CS_glycosyltransferase"/>
</dbReference>
<dbReference type="AlphaFoldDB" id="A0A6A4WBB5"/>
<keyword evidence="7 9" id="KW-0333">Golgi apparatus</keyword>
<evidence type="ECO:0000256" key="2">
    <source>
        <dbReference type="ARBA" id="ARBA00009239"/>
    </source>
</evidence>
<dbReference type="GO" id="GO:0032580">
    <property type="term" value="C:Golgi cisterna membrane"/>
    <property type="evidence" value="ECO:0007669"/>
    <property type="project" value="UniProtKB-SubCell"/>
</dbReference>
<dbReference type="SUPFAM" id="SSF53448">
    <property type="entry name" value="Nucleotide-diphospho-sugar transferases"/>
    <property type="match status" value="1"/>
</dbReference>
<accession>A0A6A4WBB5</accession>